<feature type="transmembrane region" description="Helical" evidence="1">
    <location>
        <begin position="185"/>
        <end position="209"/>
    </location>
</feature>
<comment type="caution">
    <text evidence="2">The sequence shown here is derived from an EMBL/GenBank/DDBJ whole genome shotgun (WGS) entry which is preliminary data.</text>
</comment>
<keyword evidence="3" id="KW-1185">Reference proteome</keyword>
<evidence type="ECO:0008006" key="4">
    <source>
        <dbReference type="Google" id="ProtNLM"/>
    </source>
</evidence>
<dbReference type="RefSeq" id="WP_301131593.1">
    <property type="nucleotide sequence ID" value="NZ_JAUHPW010000003.1"/>
</dbReference>
<protein>
    <recommendedName>
        <fullName evidence="4">ABC transporter permease</fullName>
    </recommendedName>
</protein>
<dbReference type="EMBL" id="JAUHPW010000003">
    <property type="protein sequence ID" value="MDN4475141.1"/>
    <property type="molecule type" value="Genomic_DNA"/>
</dbReference>
<dbReference type="Proteomes" id="UP001172728">
    <property type="component" value="Unassembled WGS sequence"/>
</dbReference>
<feature type="transmembrane region" description="Helical" evidence="1">
    <location>
        <begin position="64"/>
        <end position="87"/>
    </location>
</feature>
<evidence type="ECO:0000256" key="1">
    <source>
        <dbReference type="SAM" id="Phobius"/>
    </source>
</evidence>
<organism evidence="2 3">
    <name type="scientific">Demequina litoralis</name>
    <dbReference type="NCBI Taxonomy" id="3051660"/>
    <lineage>
        <taxon>Bacteria</taxon>
        <taxon>Bacillati</taxon>
        <taxon>Actinomycetota</taxon>
        <taxon>Actinomycetes</taxon>
        <taxon>Micrococcales</taxon>
        <taxon>Demequinaceae</taxon>
        <taxon>Demequina</taxon>
    </lineage>
</organism>
<keyword evidence="1" id="KW-0472">Membrane</keyword>
<feature type="transmembrane region" description="Helical" evidence="1">
    <location>
        <begin position="108"/>
        <end position="135"/>
    </location>
</feature>
<evidence type="ECO:0000313" key="3">
    <source>
        <dbReference type="Proteomes" id="UP001172728"/>
    </source>
</evidence>
<evidence type="ECO:0000313" key="2">
    <source>
        <dbReference type="EMBL" id="MDN4475141.1"/>
    </source>
</evidence>
<feature type="transmembrane region" description="Helical" evidence="1">
    <location>
        <begin position="155"/>
        <end position="178"/>
    </location>
</feature>
<keyword evidence="1" id="KW-1133">Transmembrane helix</keyword>
<keyword evidence="1" id="KW-0812">Transmembrane</keyword>
<name>A0ABT8G7L3_9MICO</name>
<feature type="transmembrane region" description="Helical" evidence="1">
    <location>
        <begin position="229"/>
        <end position="251"/>
    </location>
</feature>
<proteinExistence type="predicted"/>
<accession>A0ABT8G7L3</accession>
<feature type="transmembrane region" description="Helical" evidence="1">
    <location>
        <begin position="34"/>
        <end position="52"/>
    </location>
</feature>
<reference evidence="2" key="1">
    <citation type="submission" date="2023-06" db="EMBL/GenBank/DDBJ databases">
        <title>Sysu t00192.</title>
        <authorList>
            <person name="Gao L."/>
            <person name="Fang B.-Z."/>
            <person name="Li W.-J."/>
        </authorList>
    </citation>
    <scope>NUCLEOTIDE SEQUENCE</scope>
    <source>
        <strain evidence="2">SYSU T00192</strain>
    </source>
</reference>
<gene>
    <name evidence="2" type="ORF">QQX09_04620</name>
</gene>
<sequence>MTLGTNTGSATEPRSSFGSVVAGEWFKLRTMRSTLWLIAVFVVLTAAMGATSSAGGDAPTQDDLAARLTAGLSLTLVFPAVLGVVAATSEWSTGLVRVSLVATPRRAWWVMAKAIVVGVVAIVATVCALALTIILSMFRYSGTDLAIDLTSPGTLAVLFGAPAFVAIMTVLSLAVGVLMRHSGGAVAASVGLLIVLPMVMGIFGLPVLVEILPTNAGLALMAQPAPFTPAVAIMLTLLWAAAPLGAGIWALQRRGA</sequence>